<organism evidence="2 3">
    <name type="scientific">Smittium culicis</name>
    <dbReference type="NCBI Taxonomy" id="133412"/>
    <lineage>
        <taxon>Eukaryota</taxon>
        <taxon>Fungi</taxon>
        <taxon>Fungi incertae sedis</taxon>
        <taxon>Zoopagomycota</taxon>
        <taxon>Kickxellomycotina</taxon>
        <taxon>Harpellomycetes</taxon>
        <taxon>Harpellales</taxon>
        <taxon>Legeriomycetaceae</taxon>
        <taxon>Smittium</taxon>
    </lineage>
</organism>
<proteinExistence type="predicted"/>
<dbReference type="AlphaFoldDB" id="A0A1R1XS90"/>
<evidence type="ECO:0000313" key="1">
    <source>
        <dbReference type="EMBL" id="OMJ11445.1"/>
    </source>
</evidence>
<accession>A0A1R1XS90</accession>
<name>A0A1R1XS90_9FUNG</name>
<reference evidence="2 3" key="1">
    <citation type="submission" date="2017-01" db="EMBL/GenBank/DDBJ databases">
        <authorList>
            <person name="Mah S.A."/>
            <person name="Swanson W.J."/>
            <person name="Moy G.W."/>
            <person name="Vacquier V.D."/>
        </authorList>
    </citation>
    <scope>NUCLEOTIDE SEQUENCE [LARGE SCALE GENOMIC DNA]</scope>
    <source>
        <strain evidence="2 3">GSMNP</strain>
    </source>
</reference>
<gene>
    <name evidence="2" type="ORF">AYI70_g5992</name>
    <name evidence="1" type="ORF">AYI70_g9722</name>
</gene>
<sequence>MTPRHRRTWPRRLGAWLTKVMPQFRAQALTRVNFVETVVQFMELFDRLHSSKNQSESLRFEDIVVKPVPTIGVLYWIYGYLLSGWELQRTSSDYEDGYR</sequence>
<dbReference type="EMBL" id="LSSN01004479">
    <property type="protein sequence ID" value="OMJ11445.1"/>
    <property type="molecule type" value="Genomic_DNA"/>
</dbReference>
<evidence type="ECO:0000313" key="2">
    <source>
        <dbReference type="EMBL" id="OMJ17409.1"/>
    </source>
</evidence>
<keyword evidence="3" id="KW-1185">Reference proteome</keyword>
<evidence type="ECO:0000313" key="3">
    <source>
        <dbReference type="Proteomes" id="UP000187283"/>
    </source>
</evidence>
<dbReference type="Proteomes" id="UP000187283">
    <property type="component" value="Unassembled WGS sequence"/>
</dbReference>
<dbReference type="EMBL" id="LSSN01002051">
    <property type="protein sequence ID" value="OMJ17409.1"/>
    <property type="molecule type" value="Genomic_DNA"/>
</dbReference>
<protein>
    <submittedName>
        <fullName evidence="2">Uncharacterized protein</fullName>
    </submittedName>
</protein>
<comment type="caution">
    <text evidence="2">The sequence shown here is derived from an EMBL/GenBank/DDBJ whole genome shotgun (WGS) entry which is preliminary data.</text>
</comment>